<dbReference type="EMBL" id="MPNT01000027">
    <property type="protein sequence ID" value="OJZ69483.1"/>
    <property type="molecule type" value="Genomic_DNA"/>
</dbReference>
<protein>
    <submittedName>
        <fullName evidence="3">Antitoxin</fullName>
    </submittedName>
</protein>
<dbReference type="RefSeq" id="WP_065502704.1">
    <property type="nucleotide sequence ID" value="NZ_MPNT01000027.1"/>
</dbReference>
<sequence length="76" mass="8318">MEQILIRNLPAGTKAALQARAKRHHHSVEAEARAILTSGVSGEEVTIVDLLADDSPDSDFDFEPERLPLTARTPEL</sequence>
<feature type="region of interest" description="Disordered" evidence="1">
    <location>
        <begin position="56"/>
        <end position="76"/>
    </location>
</feature>
<comment type="caution">
    <text evidence="3">The sequence shown here is derived from an EMBL/GenBank/DDBJ whole genome shotgun (WGS) entry which is preliminary data.</text>
</comment>
<dbReference type="STRING" id="53378.BRW65_22630"/>
<reference evidence="3 4" key="1">
    <citation type="submission" date="2016-11" db="EMBL/GenBank/DDBJ databases">
        <title>Genome sequences of unsequenced Mycobacteria.</title>
        <authorList>
            <person name="Greninger A.L."/>
            <person name="Fang F."/>
            <person name="Jerome K.R."/>
        </authorList>
    </citation>
    <scope>NUCLEOTIDE SEQUENCE [LARGE SCALE GENOMIC DNA]</scope>
    <source>
        <strain evidence="3 4">M11</strain>
    </source>
</reference>
<accession>A0A1Q4HPL2</accession>
<gene>
    <name evidence="3" type="ORF">BRW65_22630</name>
</gene>
<evidence type="ECO:0000256" key="1">
    <source>
        <dbReference type="SAM" id="MobiDB-lite"/>
    </source>
</evidence>
<name>A0A1Q4HPL2_9MYCO</name>
<dbReference type="InterPro" id="IPR013321">
    <property type="entry name" value="Arc_rbn_hlx_hlx"/>
</dbReference>
<organism evidence="3 4">
    <name type="scientific">Mycobacterium paraffinicum</name>
    <dbReference type="NCBI Taxonomy" id="53378"/>
    <lineage>
        <taxon>Bacteria</taxon>
        <taxon>Bacillati</taxon>
        <taxon>Actinomycetota</taxon>
        <taxon>Actinomycetes</taxon>
        <taxon>Mycobacteriales</taxon>
        <taxon>Mycobacteriaceae</taxon>
        <taxon>Mycobacterium</taxon>
    </lineage>
</organism>
<dbReference type="InterPro" id="IPR053853">
    <property type="entry name" value="FitA-like_RHH"/>
</dbReference>
<keyword evidence="4" id="KW-1185">Reference proteome</keyword>
<dbReference type="Proteomes" id="UP000186438">
    <property type="component" value="Unassembled WGS sequence"/>
</dbReference>
<dbReference type="GO" id="GO:0006355">
    <property type="term" value="P:regulation of DNA-templated transcription"/>
    <property type="evidence" value="ECO:0007669"/>
    <property type="project" value="InterPro"/>
</dbReference>
<proteinExistence type="predicted"/>
<dbReference type="InterPro" id="IPR010985">
    <property type="entry name" value="Ribbon_hlx_hlx"/>
</dbReference>
<feature type="domain" description="Antitoxin FitA-like ribbon-helix-helix" evidence="2">
    <location>
        <begin position="3"/>
        <end position="38"/>
    </location>
</feature>
<dbReference type="SUPFAM" id="SSF47598">
    <property type="entry name" value="Ribbon-helix-helix"/>
    <property type="match status" value="1"/>
</dbReference>
<dbReference type="AlphaFoldDB" id="A0A1Q4HPL2"/>
<evidence type="ECO:0000259" key="2">
    <source>
        <dbReference type="Pfam" id="PF22513"/>
    </source>
</evidence>
<evidence type="ECO:0000313" key="4">
    <source>
        <dbReference type="Proteomes" id="UP000186438"/>
    </source>
</evidence>
<dbReference type="Pfam" id="PF22513">
    <property type="entry name" value="FitA-like_RHH"/>
    <property type="match status" value="1"/>
</dbReference>
<evidence type="ECO:0000313" key="3">
    <source>
        <dbReference type="EMBL" id="OJZ69483.1"/>
    </source>
</evidence>
<dbReference type="OrthoDB" id="2389872at2"/>
<dbReference type="Gene3D" id="1.10.1220.10">
    <property type="entry name" value="Met repressor-like"/>
    <property type="match status" value="1"/>
</dbReference>